<accession>A0ACB9I6J9</accession>
<evidence type="ECO:0000313" key="2">
    <source>
        <dbReference type="Proteomes" id="UP001056120"/>
    </source>
</evidence>
<reference evidence="2" key="1">
    <citation type="journal article" date="2022" name="Mol. Ecol. Resour.">
        <title>The genomes of chicory, endive, great burdock and yacon provide insights into Asteraceae palaeo-polyploidization history and plant inulin production.</title>
        <authorList>
            <person name="Fan W."/>
            <person name="Wang S."/>
            <person name="Wang H."/>
            <person name="Wang A."/>
            <person name="Jiang F."/>
            <person name="Liu H."/>
            <person name="Zhao H."/>
            <person name="Xu D."/>
            <person name="Zhang Y."/>
        </authorList>
    </citation>
    <scope>NUCLEOTIDE SEQUENCE [LARGE SCALE GENOMIC DNA]</scope>
    <source>
        <strain evidence="2">cv. Yunnan</strain>
    </source>
</reference>
<organism evidence="1 2">
    <name type="scientific">Smallanthus sonchifolius</name>
    <dbReference type="NCBI Taxonomy" id="185202"/>
    <lineage>
        <taxon>Eukaryota</taxon>
        <taxon>Viridiplantae</taxon>
        <taxon>Streptophyta</taxon>
        <taxon>Embryophyta</taxon>
        <taxon>Tracheophyta</taxon>
        <taxon>Spermatophyta</taxon>
        <taxon>Magnoliopsida</taxon>
        <taxon>eudicotyledons</taxon>
        <taxon>Gunneridae</taxon>
        <taxon>Pentapetalae</taxon>
        <taxon>asterids</taxon>
        <taxon>campanulids</taxon>
        <taxon>Asterales</taxon>
        <taxon>Asteraceae</taxon>
        <taxon>Asteroideae</taxon>
        <taxon>Heliantheae alliance</taxon>
        <taxon>Millerieae</taxon>
        <taxon>Smallanthus</taxon>
    </lineage>
</organism>
<proteinExistence type="predicted"/>
<reference evidence="1 2" key="2">
    <citation type="journal article" date="2022" name="Mol. Ecol. Resour.">
        <title>The genomes of chicory, endive, great burdock and yacon provide insights into Asteraceae paleo-polyploidization history and plant inulin production.</title>
        <authorList>
            <person name="Fan W."/>
            <person name="Wang S."/>
            <person name="Wang H."/>
            <person name="Wang A."/>
            <person name="Jiang F."/>
            <person name="Liu H."/>
            <person name="Zhao H."/>
            <person name="Xu D."/>
            <person name="Zhang Y."/>
        </authorList>
    </citation>
    <scope>NUCLEOTIDE SEQUENCE [LARGE SCALE GENOMIC DNA]</scope>
    <source>
        <strain evidence="2">cv. Yunnan</strain>
        <tissue evidence="1">Leaves</tissue>
    </source>
</reference>
<dbReference type="Proteomes" id="UP001056120">
    <property type="component" value="Linkage Group LG10"/>
</dbReference>
<keyword evidence="2" id="KW-1185">Reference proteome</keyword>
<protein>
    <submittedName>
        <fullName evidence="1">Uncharacterized protein</fullName>
    </submittedName>
</protein>
<sequence>MKEYCNIESWSVLFKFEAEAHDVIRVVQPVTDGDLLAYYDGSRVYNLQTMLLTKLMKFGPECFNIEMGTYVESLGLLDIERATTCGETIFCWTKEDNCKRIRLSQLCFLCLNRIAQYVGSSQWPAITQAVISGGA</sequence>
<comment type="caution">
    <text evidence="1">The sequence shown here is derived from an EMBL/GenBank/DDBJ whole genome shotgun (WGS) entry which is preliminary data.</text>
</comment>
<dbReference type="EMBL" id="CM042027">
    <property type="protein sequence ID" value="KAI3803096.1"/>
    <property type="molecule type" value="Genomic_DNA"/>
</dbReference>
<name>A0ACB9I6J9_9ASTR</name>
<evidence type="ECO:0000313" key="1">
    <source>
        <dbReference type="EMBL" id="KAI3803096.1"/>
    </source>
</evidence>
<gene>
    <name evidence="1" type="ORF">L1987_31245</name>
</gene>